<dbReference type="Gene3D" id="3.40.1260.10">
    <property type="entry name" value="DsrEFH-like"/>
    <property type="match status" value="1"/>
</dbReference>
<protein>
    <recommendedName>
        <fullName evidence="4">Protein TusC</fullName>
    </recommendedName>
    <alternativeName>
        <fullName evidence="4">tRNA 2-thiouridine synthesizing protein C</fullName>
    </alternativeName>
</protein>
<sequence length="120" mass="13043">MKRVAFVFSSAPHGSSAGREGLDALLATSALTDEIGVFFISDGVFQILAGQQPGEILARDYIATFKLLALYDIEHCWICADSLRERGLDSSGTPFVVDAAIVESDALRGKLDEYDVILRF</sequence>
<evidence type="ECO:0000313" key="6">
    <source>
        <dbReference type="Proteomes" id="UP000010297"/>
    </source>
</evidence>
<evidence type="ECO:0000313" key="5">
    <source>
        <dbReference type="EMBL" id="GAB52439.1"/>
    </source>
</evidence>
<dbReference type="InterPro" id="IPR037450">
    <property type="entry name" value="Sulphur_relay_TusC"/>
</dbReference>
<dbReference type="GeneID" id="92830293"/>
<evidence type="ECO:0000256" key="2">
    <source>
        <dbReference type="ARBA" id="ARBA00022490"/>
    </source>
</evidence>
<comment type="caution">
    <text evidence="5">The sequence shown here is derived from an EMBL/GenBank/DDBJ whole genome shotgun (WGS) entry which is preliminary data.</text>
</comment>
<dbReference type="AlphaFoldDB" id="H5V381"/>
<name>H5V381_ATLHE</name>
<dbReference type="PANTHER" id="PTHR38780">
    <property type="entry name" value="PROTEIN TUSC"/>
    <property type="match status" value="1"/>
</dbReference>
<dbReference type="GO" id="GO:0008033">
    <property type="term" value="P:tRNA processing"/>
    <property type="evidence" value="ECO:0007669"/>
    <property type="project" value="UniProtKB-UniRule"/>
</dbReference>
<dbReference type="InterPro" id="IPR017462">
    <property type="entry name" value="Sulphur_relay_TusC/DsrF"/>
</dbReference>
<comment type="function">
    <text evidence="4">Part of a sulfur-relay system required for 2-thiolation of 5-methylaminomethyl-2-thiouridine (mnm(5)s(2)U) at tRNA wobble positions.</text>
</comment>
<dbReference type="eggNOG" id="COG2923">
    <property type="taxonomic scope" value="Bacteria"/>
</dbReference>
<reference evidence="5 6" key="1">
    <citation type="submission" date="2012-02" db="EMBL/GenBank/DDBJ databases">
        <title>Whole genome shotgun sequence of Escherichia hermannii NBRC 105704.</title>
        <authorList>
            <person name="Yoshida I."/>
            <person name="Hosoyama A."/>
            <person name="Tsuchikane K."/>
            <person name="Katsumata H."/>
            <person name="Yamazaki S."/>
            <person name="Fujita N."/>
        </authorList>
    </citation>
    <scope>NUCLEOTIDE SEQUENCE [LARGE SCALE GENOMIC DNA]</scope>
    <source>
        <strain evidence="5 6">NBRC 105704</strain>
    </source>
</reference>
<accession>H5V381</accession>
<dbReference type="RefSeq" id="WP_002436313.1">
    <property type="nucleotide sequence ID" value="NZ_BAFF01000007.1"/>
</dbReference>
<keyword evidence="3 4" id="KW-0819">tRNA processing</keyword>
<dbReference type="Proteomes" id="UP000010297">
    <property type="component" value="Unassembled WGS sequence"/>
</dbReference>
<evidence type="ECO:0000256" key="3">
    <source>
        <dbReference type="ARBA" id="ARBA00022694"/>
    </source>
</evidence>
<proteinExistence type="inferred from homology"/>
<dbReference type="PANTHER" id="PTHR38780:SF1">
    <property type="entry name" value="PROTEIN TUSC"/>
    <property type="match status" value="1"/>
</dbReference>
<comment type="similarity">
    <text evidence="1 4">Belongs to the DsrF/TusC family.</text>
</comment>
<dbReference type="NCBIfam" id="TIGR03010">
    <property type="entry name" value="sulf_tusC_dsrF"/>
    <property type="match status" value="1"/>
</dbReference>
<keyword evidence="2 4" id="KW-0963">Cytoplasm</keyword>
<evidence type="ECO:0000256" key="1">
    <source>
        <dbReference type="ARBA" id="ARBA00005996"/>
    </source>
</evidence>
<dbReference type="Pfam" id="PF02635">
    <property type="entry name" value="DsrE"/>
    <property type="match status" value="1"/>
</dbReference>
<dbReference type="InterPro" id="IPR027396">
    <property type="entry name" value="DsrEFH-like"/>
</dbReference>
<dbReference type="SUPFAM" id="SSF75169">
    <property type="entry name" value="DsrEFH-like"/>
    <property type="match status" value="1"/>
</dbReference>
<dbReference type="GO" id="GO:0005737">
    <property type="term" value="C:cytoplasm"/>
    <property type="evidence" value="ECO:0007669"/>
    <property type="project" value="UniProtKB-SubCell"/>
</dbReference>
<comment type="subunit">
    <text evidence="4">Heterohexamer, formed by a dimer of trimers. The hexameric TusBCD complex contains 2 copies each of TusB, TusC and TusD. The TusBCD complex interacts with TusE.</text>
</comment>
<gene>
    <name evidence="4 5" type="primary">tusC</name>
    <name evidence="5" type="ORF">EH105704_07_00060</name>
</gene>
<organism evidence="5 6">
    <name type="scientific">Atlantibacter hermannii NBRC 105704</name>
    <dbReference type="NCBI Taxonomy" id="1115512"/>
    <lineage>
        <taxon>Bacteria</taxon>
        <taxon>Pseudomonadati</taxon>
        <taxon>Pseudomonadota</taxon>
        <taxon>Gammaproteobacteria</taxon>
        <taxon>Enterobacterales</taxon>
        <taxon>Enterobacteriaceae</taxon>
        <taxon>Atlantibacter</taxon>
    </lineage>
</organism>
<keyword evidence="6" id="KW-1185">Reference proteome</keyword>
<dbReference type="NCBIfam" id="NF001238">
    <property type="entry name" value="PRK00211.1"/>
    <property type="match status" value="1"/>
</dbReference>
<dbReference type="InterPro" id="IPR003787">
    <property type="entry name" value="Sulphur_relay_DsrE/F-like"/>
</dbReference>
<dbReference type="EMBL" id="BAFF01000007">
    <property type="protein sequence ID" value="GAB52439.1"/>
    <property type="molecule type" value="Genomic_DNA"/>
</dbReference>
<dbReference type="HAMAP" id="MF_00389">
    <property type="entry name" value="Thiourid_synth_C"/>
    <property type="match status" value="1"/>
</dbReference>
<evidence type="ECO:0000256" key="4">
    <source>
        <dbReference type="HAMAP-Rule" id="MF_00389"/>
    </source>
</evidence>
<comment type="subcellular location">
    <subcellularLocation>
        <location evidence="4">Cytoplasm</location>
    </subcellularLocation>
</comment>